<name>F0SPI7_RUBBR</name>
<dbReference type="Pfam" id="PF14112">
    <property type="entry name" value="DUF4284"/>
    <property type="match status" value="1"/>
</dbReference>
<dbReference type="InterPro" id="IPR025560">
    <property type="entry name" value="Imm22"/>
</dbReference>
<proteinExistence type="predicted"/>
<dbReference type="eggNOG" id="ENOG5033C67">
    <property type="taxonomic scope" value="Bacteria"/>
</dbReference>
<protein>
    <recommendedName>
        <fullName evidence="3">Immunity protein 22</fullName>
    </recommendedName>
</protein>
<dbReference type="Proteomes" id="UP000006860">
    <property type="component" value="Chromosome"/>
</dbReference>
<dbReference type="HOGENOM" id="CLU_140835_0_0_0"/>
<dbReference type="AlphaFoldDB" id="F0SPI7"/>
<evidence type="ECO:0000313" key="1">
    <source>
        <dbReference type="EMBL" id="ADY57891.1"/>
    </source>
</evidence>
<dbReference type="EMBL" id="CP002546">
    <property type="protein sequence ID" value="ADY57891.1"/>
    <property type="molecule type" value="Genomic_DNA"/>
</dbReference>
<accession>F0SPI7</accession>
<gene>
    <name evidence="1" type="ordered locus">Plabr_0262</name>
</gene>
<sequence>MHHLRTDNEMREEGWVSLWLGIAPDADALNEYIGLSYDDDGELIASSFMLDFSLLRWDEDFREAGRLEAASPSVAEVLSGFSYDSRLIEQYQQQLGRTLPAEVNAVVLLYNYRHQPTAVPQASGGVQLQFVGTAKL</sequence>
<reference evidence="2" key="1">
    <citation type="submission" date="2011-02" db="EMBL/GenBank/DDBJ databases">
        <title>The complete genome of Planctomyces brasiliensis DSM 5305.</title>
        <authorList>
            <person name="Lucas S."/>
            <person name="Copeland A."/>
            <person name="Lapidus A."/>
            <person name="Bruce D."/>
            <person name="Goodwin L."/>
            <person name="Pitluck S."/>
            <person name="Kyrpides N."/>
            <person name="Mavromatis K."/>
            <person name="Pagani I."/>
            <person name="Ivanova N."/>
            <person name="Ovchinnikova G."/>
            <person name="Lu M."/>
            <person name="Detter J.C."/>
            <person name="Han C."/>
            <person name="Land M."/>
            <person name="Hauser L."/>
            <person name="Markowitz V."/>
            <person name="Cheng J.-F."/>
            <person name="Hugenholtz P."/>
            <person name="Woyke T."/>
            <person name="Wu D."/>
            <person name="Tindall B."/>
            <person name="Pomrenke H.G."/>
            <person name="Brambilla E."/>
            <person name="Klenk H.-P."/>
            <person name="Eisen J.A."/>
        </authorList>
    </citation>
    <scope>NUCLEOTIDE SEQUENCE [LARGE SCALE GENOMIC DNA]</scope>
    <source>
        <strain evidence="2">ATCC 49424 / DSM 5305 / JCM 21570 / NBRC 103401 / IFAM 1448</strain>
    </source>
</reference>
<organism evidence="1 2">
    <name type="scientific">Rubinisphaera brasiliensis (strain ATCC 49424 / DSM 5305 / JCM 21570 / IAM 15109 / NBRC 103401 / IFAM 1448)</name>
    <name type="common">Planctomyces brasiliensis</name>
    <dbReference type="NCBI Taxonomy" id="756272"/>
    <lineage>
        <taxon>Bacteria</taxon>
        <taxon>Pseudomonadati</taxon>
        <taxon>Planctomycetota</taxon>
        <taxon>Planctomycetia</taxon>
        <taxon>Planctomycetales</taxon>
        <taxon>Planctomycetaceae</taxon>
        <taxon>Rubinisphaera</taxon>
    </lineage>
</organism>
<evidence type="ECO:0008006" key="3">
    <source>
        <dbReference type="Google" id="ProtNLM"/>
    </source>
</evidence>
<keyword evidence="2" id="KW-1185">Reference proteome</keyword>
<evidence type="ECO:0000313" key="2">
    <source>
        <dbReference type="Proteomes" id="UP000006860"/>
    </source>
</evidence>
<dbReference type="STRING" id="756272.Plabr_0262"/>
<dbReference type="KEGG" id="pbs:Plabr_0262"/>